<dbReference type="AlphaFoldDB" id="A0AAW7K5B9"/>
<organism evidence="2 4">
    <name type="scientific">Yersinia nurmii</name>
    <dbReference type="NCBI Taxonomy" id="685706"/>
    <lineage>
        <taxon>Bacteria</taxon>
        <taxon>Pseudomonadati</taxon>
        <taxon>Pseudomonadota</taxon>
        <taxon>Gammaproteobacteria</taxon>
        <taxon>Enterobacterales</taxon>
        <taxon>Yersiniaceae</taxon>
        <taxon>Yersinia</taxon>
    </lineage>
</organism>
<reference evidence="2" key="2">
    <citation type="submission" date="2023-06" db="EMBL/GenBank/DDBJ databases">
        <authorList>
            <person name="Polev D.E."/>
            <person name="Saitova A.T."/>
            <person name="Bogumilchik E.A."/>
            <person name="Kokorina G.I."/>
            <person name="Voskresenskaia E.A."/>
        </authorList>
    </citation>
    <scope>NUCLEOTIDE SEQUENCE</scope>
    <source>
        <strain evidence="2">2145 StPb PI</strain>
    </source>
</reference>
<sequence>MTNLARTAPNNTTGIYTLQHYKDQGYRIHCNLGQVKALTGVEVKPEHRYRFTHSGGDVYLSKPYLTIEEGKEAAITFFTLITGVQVYWNPNEQ</sequence>
<dbReference type="Proteomes" id="UP001167864">
    <property type="component" value="Unassembled WGS sequence"/>
</dbReference>
<comment type="caution">
    <text evidence="2">The sequence shown here is derived from an EMBL/GenBank/DDBJ whole genome shotgun (WGS) entry which is preliminary data.</text>
</comment>
<gene>
    <name evidence="1" type="ORF">ERS137967_03583</name>
    <name evidence="2" type="ORF">QVN42_09520</name>
</gene>
<keyword evidence="3" id="KW-1185">Reference proteome</keyword>
<evidence type="ECO:0000313" key="2">
    <source>
        <dbReference type="EMBL" id="MDN0087629.1"/>
    </source>
</evidence>
<dbReference type="EMBL" id="CPYD01000017">
    <property type="protein sequence ID" value="CNF21619.1"/>
    <property type="molecule type" value="Genomic_DNA"/>
</dbReference>
<evidence type="ECO:0000313" key="4">
    <source>
        <dbReference type="Proteomes" id="UP001167864"/>
    </source>
</evidence>
<protein>
    <submittedName>
        <fullName evidence="2">Uncharacterized protein</fullName>
    </submittedName>
</protein>
<evidence type="ECO:0000313" key="1">
    <source>
        <dbReference type="EMBL" id="CNF21619.1"/>
    </source>
</evidence>
<evidence type="ECO:0000313" key="3">
    <source>
        <dbReference type="Proteomes" id="UP000040578"/>
    </source>
</evidence>
<dbReference type="EMBL" id="JAUEHU010000007">
    <property type="protein sequence ID" value="MDN0087629.1"/>
    <property type="molecule type" value="Genomic_DNA"/>
</dbReference>
<proteinExistence type="predicted"/>
<accession>A0AAW7K5B9</accession>
<dbReference type="Proteomes" id="UP000040578">
    <property type="component" value="Unassembled WGS sequence"/>
</dbReference>
<dbReference type="RefSeq" id="WP_049602012.1">
    <property type="nucleotide sequence ID" value="NZ_CPYD01000017.1"/>
</dbReference>
<reference evidence="1 3" key="1">
    <citation type="submission" date="2015-03" db="EMBL/GenBank/DDBJ databases">
        <authorList>
            <consortium name="Pathogen Informatics"/>
            <person name="Murphy D."/>
        </authorList>
    </citation>
    <scope>NUCLEOTIDE SEQUENCE [LARGE SCALE GENOMIC DNA]</scope>
    <source>
        <strain evidence="1">Type strain: CIP110231</strain>
        <strain evidence="3">type strain: CIP110231</strain>
    </source>
</reference>
<name>A0AAW7K5B9_9GAMM</name>